<organism evidence="1">
    <name type="scientific">Sediminibacterium sp. KACHI17</name>
    <dbReference type="NCBI Taxonomy" id="1751071"/>
    <lineage>
        <taxon>Bacteria</taxon>
        <taxon>Pseudomonadati</taxon>
        <taxon>Bacteroidota</taxon>
        <taxon>Chitinophagia</taxon>
        <taxon>Chitinophagales</taxon>
        <taxon>Chitinophagaceae</taxon>
        <taxon>Sediminibacterium</taxon>
    </lineage>
</organism>
<evidence type="ECO:0008006" key="2">
    <source>
        <dbReference type="Google" id="ProtNLM"/>
    </source>
</evidence>
<dbReference type="InterPro" id="IPR007838">
    <property type="entry name" value="Cell_div_ZapA-like"/>
</dbReference>
<protein>
    <recommendedName>
        <fullName evidence="2">Cell division protein ZapA</fullName>
    </recommendedName>
</protein>
<dbReference type="RefSeq" id="WP_353549163.1">
    <property type="nucleotide sequence ID" value="NZ_AP029612.1"/>
</dbReference>
<proteinExistence type="predicted"/>
<dbReference type="InterPro" id="IPR036192">
    <property type="entry name" value="Cell_div_ZapA-like_sf"/>
</dbReference>
<name>A0AAT9GLG6_9BACT</name>
<reference evidence="1" key="1">
    <citation type="submission" date="2024-02" db="EMBL/GenBank/DDBJ databases">
        <title>Sediminibacterium planktonica sp. nov. and Sediminibacterium longus sp. nov., isolated from surface lake and river water.</title>
        <authorList>
            <person name="Watanabe K."/>
            <person name="Takemine S."/>
            <person name="Ishii Y."/>
            <person name="Ogata Y."/>
            <person name="Shindo C."/>
            <person name="Suda W."/>
        </authorList>
    </citation>
    <scope>NUCLEOTIDE SEQUENCE</scope>
    <source>
        <strain evidence="1">KACHI17</strain>
    </source>
</reference>
<dbReference type="Pfam" id="PF05164">
    <property type="entry name" value="ZapA"/>
    <property type="match status" value="1"/>
</dbReference>
<dbReference type="AlphaFoldDB" id="A0AAT9GLG6"/>
<dbReference type="SUPFAM" id="SSF102829">
    <property type="entry name" value="Cell division protein ZapA-like"/>
    <property type="match status" value="1"/>
</dbReference>
<dbReference type="EMBL" id="AP029612">
    <property type="protein sequence ID" value="BFG71534.1"/>
    <property type="molecule type" value="Genomic_DNA"/>
</dbReference>
<sequence>MSELIPVNIVIADRNYRLRIEPKDEEMVRKTAGLINDKITEFKANLAGKDMQDYVSMVLLWFATEQNQSGIELVKWQEASQKLAALERQLDRALEEGA</sequence>
<accession>A0AAT9GLG6</accession>
<gene>
    <name evidence="1" type="ORF">KACHI17_24150</name>
</gene>
<evidence type="ECO:0000313" key="1">
    <source>
        <dbReference type="EMBL" id="BFG71534.1"/>
    </source>
</evidence>